<keyword evidence="2" id="KW-1185">Reference proteome</keyword>
<name>A0A1R1XQE9_9FUNG</name>
<accession>A0A1R1XQE9</accession>
<evidence type="ECO:0000313" key="2">
    <source>
        <dbReference type="Proteomes" id="UP000187283"/>
    </source>
</evidence>
<proteinExistence type="predicted"/>
<dbReference type="EMBL" id="LSSN01002217">
    <property type="protein sequence ID" value="OMJ16826.1"/>
    <property type="molecule type" value="Genomic_DNA"/>
</dbReference>
<reference evidence="1 2" key="1">
    <citation type="submission" date="2017-01" db="EMBL/GenBank/DDBJ databases">
        <authorList>
            <person name="Mah S.A."/>
            <person name="Swanson W.J."/>
            <person name="Moy G.W."/>
            <person name="Vacquier V.D."/>
        </authorList>
    </citation>
    <scope>NUCLEOTIDE SEQUENCE [LARGE SCALE GENOMIC DNA]</scope>
    <source>
        <strain evidence="1 2">GSMNP</strain>
    </source>
</reference>
<gene>
    <name evidence="1" type="ORF">AYI70_g6355</name>
</gene>
<sequence length="945" mass="111180">MSRIGSSRLQDNSKIVKRLVLSRYSSNISNQRFHSVFKSKELYSDGSFDFSDIQKREKYFSDLQHFKIRSNTTKYSLEEYSNISSYLGFSKFDFSTIISEERNIPKLVDKYIEGIYKRVSHENTNFIGYNLENTIESIIKLDSIKSKIDKSSTRYIIARKSIENIIEVCSGSSEITEAEFLKILGEFQSSNVLEIIEDRFISRFLKRIVFFLLQKKENNSSPISFYVANYITILILKSKYYFKSVIGFNQLIKLLVCFGNIDQAVQIKDALRFGNFGKKLNPDTKTYESLLVYTKFNKEGELKHHPFSKENIDAIKMGWKRDSNPFDDFFEKPDLQKFFEKNKVKWSFLVFLELVQRRIQWTNRLEELLILSALDNHDYILLQFILQKNEDHRIKKMFNTISTAYVDNNNKIEISIRLSKLRAKIWYYFDKQSPAKREIAILEKIKAPPVPNISDFSDVIKDSFNFINNLKASIITKSMKTNLISTSKNPIDSSIYAITPFDTSNFISSNLNNSKPLDIFQPIYYNLAIKKLFQRYKYFDSIWISYEYYLRTLLKQYQWQKALLELSEMRLLPIDPPSPRLYQLFVSFLSSRKEALFLMDIYSMMKLDGIRVDSLMYEDLINGCMSGELNDSLAYAIDRLEKNKRNSITVTSKEYLNFGRINKFQFAKKIIHDIKRSFPISESVFGFNVKSAFGHIFSPIENYLFSKTKNNKTDFIEENPNLSSTSNKNISVNINKRSDEILYPNKTTSIGPSVIFEKQSIYYKKYPSSLHLNSLKSNSFESLKNEQDYYSDPINHELLFFNQALYFYNEYTSYIKEKTSNTSKIVPMQLNTALCILHSLVFVKEPILFPTNFFINKRFELDPNKLQELTKDKINTRAYSIAQFYYNIIDTDLQSSVITNNYKEFFSDKKYYMLLKIPYQYFYSLEMYNESNRILESALRYGISI</sequence>
<protein>
    <submittedName>
        <fullName evidence="1">Uncharacterized protein</fullName>
    </submittedName>
</protein>
<dbReference type="Proteomes" id="UP000187283">
    <property type="component" value="Unassembled WGS sequence"/>
</dbReference>
<evidence type="ECO:0000313" key="1">
    <source>
        <dbReference type="EMBL" id="OMJ16826.1"/>
    </source>
</evidence>
<dbReference type="AlphaFoldDB" id="A0A1R1XQE9"/>
<organism evidence="1 2">
    <name type="scientific">Smittium culicis</name>
    <dbReference type="NCBI Taxonomy" id="133412"/>
    <lineage>
        <taxon>Eukaryota</taxon>
        <taxon>Fungi</taxon>
        <taxon>Fungi incertae sedis</taxon>
        <taxon>Zoopagomycota</taxon>
        <taxon>Kickxellomycotina</taxon>
        <taxon>Harpellomycetes</taxon>
        <taxon>Harpellales</taxon>
        <taxon>Legeriomycetaceae</taxon>
        <taxon>Smittium</taxon>
    </lineage>
</organism>
<comment type="caution">
    <text evidence="1">The sequence shown here is derived from an EMBL/GenBank/DDBJ whole genome shotgun (WGS) entry which is preliminary data.</text>
</comment>
<dbReference type="OrthoDB" id="10461282at2759"/>